<sequence length="82" mass="9129">MAMPAFLGAVLPAVMAPMRSGRADPQRRQQSNRYNKHAHEEIFLGAGDLELETAGERQPYRSRLDRMEVAIGNAGSIFTRQS</sequence>
<evidence type="ECO:0000313" key="2">
    <source>
        <dbReference type="Proteomes" id="UP000008070"/>
    </source>
</evidence>
<dbReference type="EMBL" id="FP103042">
    <property type="protein sequence ID" value="CAX22946.1"/>
    <property type="molecule type" value="Genomic_DNA"/>
</dbReference>
<dbReference type="Proteomes" id="UP000008070">
    <property type="component" value="Chromosome"/>
</dbReference>
<gene>
    <name evidence="1" type="ORF">METD_I1336</name>
</gene>
<name>C7CF54_METED</name>
<proteinExistence type="predicted"/>
<dbReference type="AlphaFoldDB" id="C7CF54"/>
<accession>C7CF54</accession>
<dbReference type="HOGENOM" id="CLU_2585601_0_0_5"/>
<protein>
    <submittedName>
        <fullName evidence="1">Uncharacterized protein</fullName>
    </submittedName>
</protein>
<evidence type="ECO:0000313" key="1">
    <source>
        <dbReference type="EMBL" id="CAX22946.1"/>
    </source>
</evidence>
<dbReference type="KEGG" id="mdi:METDI1336"/>
<reference evidence="2" key="1">
    <citation type="journal article" date="2009" name="PLoS ONE">
        <title>Methylobacterium genome sequences: a reference blueprint to investigate microbial metabolism of C1 compounds from natural and industrial sources.</title>
        <authorList>
            <person name="Vuilleumier S."/>
            <person name="Chistoserdova L."/>
            <person name="Lee M.-C."/>
            <person name="Bringel F."/>
            <person name="Lajus A."/>
            <person name="Zhou Y."/>
            <person name="Gourion B."/>
            <person name="Barbe V."/>
            <person name="Chang J."/>
            <person name="Cruveiller S."/>
            <person name="Dossat C."/>
            <person name="Gillett W."/>
            <person name="Gruffaz C."/>
            <person name="Haugen E."/>
            <person name="Hourcade E."/>
            <person name="Levy R."/>
            <person name="Mangenot S."/>
            <person name="Muller E."/>
            <person name="Nadalig T."/>
            <person name="Pagni M."/>
            <person name="Penny C."/>
            <person name="Peyraud R."/>
            <person name="Robinson D.G."/>
            <person name="Roche D."/>
            <person name="Rouy Z."/>
            <person name="Saenampechek C."/>
            <person name="Salvignol G."/>
            <person name="Vallenet D."/>
            <person name="Wu Z."/>
            <person name="Marx C.J."/>
            <person name="Vorholt J.A."/>
            <person name="Olson M.V."/>
            <person name="Kaul R."/>
            <person name="Weissenbach J."/>
            <person name="Medigue C."/>
            <person name="Lidstrom M.E."/>
        </authorList>
    </citation>
    <scope>NUCLEOTIDE SEQUENCE [LARGE SCALE GENOMIC DNA]</scope>
    <source>
        <strain evidence="2">DSM 6343 / CIP 106787 / DM4</strain>
    </source>
</reference>
<organism evidence="1 2">
    <name type="scientific">Methylorubrum extorquens (strain DSM 6343 / CIP 106787 / DM4)</name>
    <name type="common">Methylobacterium extorquens</name>
    <dbReference type="NCBI Taxonomy" id="661410"/>
    <lineage>
        <taxon>Bacteria</taxon>
        <taxon>Pseudomonadati</taxon>
        <taxon>Pseudomonadota</taxon>
        <taxon>Alphaproteobacteria</taxon>
        <taxon>Hyphomicrobiales</taxon>
        <taxon>Methylobacteriaceae</taxon>
        <taxon>Methylorubrum</taxon>
    </lineage>
</organism>